<gene>
    <name evidence="1" type="ORF">PACLA_8A016815</name>
</gene>
<dbReference type="PANTHER" id="PTHR37984">
    <property type="entry name" value="PROTEIN CBG26694"/>
    <property type="match status" value="1"/>
</dbReference>
<comment type="caution">
    <text evidence="1">The sequence shown here is derived from an EMBL/GenBank/DDBJ whole genome shotgun (WGS) entry which is preliminary data.</text>
</comment>
<dbReference type="EMBL" id="CACRXK020003702">
    <property type="protein sequence ID" value="CAB3999906.1"/>
    <property type="molecule type" value="Genomic_DNA"/>
</dbReference>
<accession>A0A6S7H740</accession>
<dbReference type="PANTHER" id="PTHR37984:SF7">
    <property type="entry name" value="INTEGRASE CATALYTIC DOMAIN-CONTAINING PROTEIN"/>
    <property type="match status" value="1"/>
</dbReference>
<name>A0A6S7H740_PARCT</name>
<dbReference type="Pfam" id="PF17921">
    <property type="entry name" value="Integrase_H2C2"/>
    <property type="match status" value="1"/>
</dbReference>
<dbReference type="Gene3D" id="1.10.340.70">
    <property type="match status" value="1"/>
</dbReference>
<dbReference type="OrthoDB" id="5984281at2759"/>
<evidence type="ECO:0000313" key="1">
    <source>
        <dbReference type="EMBL" id="CAB3999906.1"/>
    </source>
</evidence>
<dbReference type="FunFam" id="1.10.340.70:FF:000003">
    <property type="entry name" value="Protein CBG25708"/>
    <property type="match status" value="1"/>
</dbReference>
<dbReference type="InterPro" id="IPR050951">
    <property type="entry name" value="Retrovirus_Pol_polyprotein"/>
</dbReference>
<proteinExistence type="predicted"/>
<reference evidence="1" key="1">
    <citation type="submission" date="2020-04" db="EMBL/GenBank/DDBJ databases">
        <authorList>
            <person name="Alioto T."/>
            <person name="Alioto T."/>
            <person name="Gomez Garrido J."/>
        </authorList>
    </citation>
    <scope>NUCLEOTIDE SEQUENCE</scope>
    <source>
        <strain evidence="1">A484AB</strain>
    </source>
</reference>
<dbReference type="Proteomes" id="UP001152795">
    <property type="component" value="Unassembled WGS sequence"/>
</dbReference>
<dbReference type="InterPro" id="IPR041588">
    <property type="entry name" value="Integrase_H2C2"/>
</dbReference>
<organism evidence="1 2">
    <name type="scientific">Paramuricea clavata</name>
    <name type="common">Red gorgonian</name>
    <name type="synonym">Violescent sea-whip</name>
    <dbReference type="NCBI Taxonomy" id="317549"/>
    <lineage>
        <taxon>Eukaryota</taxon>
        <taxon>Metazoa</taxon>
        <taxon>Cnidaria</taxon>
        <taxon>Anthozoa</taxon>
        <taxon>Octocorallia</taxon>
        <taxon>Malacalcyonacea</taxon>
        <taxon>Plexauridae</taxon>
        <taxon>Paramuricea</taxon>
    </lineage>
</organism>
<sequence length="134" mass="15220">MVIADTLSRLSPREGDEITGMQVKIHNLEFSPVELQQIREETAKGGTLQILTEQVMEGWPDSIKKTQQAIKPYWNNRDDISIQEGVLLLGSRIIVPKSLRQKILQEIHSGHQGMEKCKLCTKSCVYWPGIYKGD</sequence>
<evidence type="ECO:0000313" key="2">
    <source>
        <dbReference type="Proteomes" id="UP001152795"/>
    </source>
</evidence>
<protein>
    <submittedName>
        <fullName evidence="1">Uncharacterized protein</fullName>
    </submittedName>
</protein>
<keyword evidence="2" id="KW-1185">Reference proteome</keyword>
<dbReference type="AlphaFoldDB" id="A0A6S7H740"/>